<feature type="chain" id="PRO_5002694024" evidence="2">
    <location>
        <begin position="29"/>
        <end position="215"/>
    </location>
</feature>
<dbReference type="STRING" id="391625.PPSIR1_15645"/>
<feature type="region of interest" description="Disordered" evidence="1">
    <location>
        <begin position="35"/>
        <end position="63"/>
    </location>
</feature>
<dbReference type="PROSITE" id="PS51257">
    <property type="entry name" value="PROKAR_LIPOPROTEIN"/>
    <property type="match status" value="1"/>
</dbReference>
<dbReference type="Gene3D" id="2.70.70.10">
    <property type="entry name" value="Glucose Permease (Domain IIA)"/>
    <property type="match status" value="1"/>
</dbReference>
<dbReference type="AlphaFoldDB" id="A6GH97"/>
<evidence type="ECO:0000259" key="3">
    <source>
        <dbReference type="Pfam" id="PF01551"/>
    </source>
</evidence>
<dbReference type="CDD" id="cd12797">
    <property type="entry name" value="M23_peptidase"/>
    <property type="match status" value="1"/>
</dbReference>
<reference evidence="4 5" key="1">
    <citation type="submission" date="2007-06" db="EMBL/GenBank/DDBJ databases">
        <authorList>
            <person name="Shimkets L."/>
            <person name="Ferriera S."/>
            <person name="Johnson J."/>
            <person name="Kravitz S."/>
            <person name="Beeson K."/>
            <person name="Sutton G."/>
            <person name="Rogers Y.-H."/>
            <person name="Friedman R."/>
            <person name="Frazier M."/>
            <person name="Venter J.C."/>
        </authorList>
    </citation>
    <scope>NUCLEOTIDE SEQUENCE [LARGE SCALE GENOMIC DNA]</scope>
    <source>
        <strain evidence="4 5">SIR-1</strain>
    </source>
</reference>
<feature type="domain" description="M23ase beta-sheet core" evidence="3">
    <location>
        <begin position="102"/>
        <end position="180"/>
    </location>
</feature>
<keyword evidence="5" id="KW-1185">Reference proteome</keyword>
<protein>
    <submittedName>
        <fullName evidence="4">Putative peptidase family M23/M37 protein</fullName>
    </submittedName>
</protein>
<dbReference type="InterPro" id="IPR011055">
    <property type="entry name" value="Dup_hybrid_motif"/>
</dbReference>
<evidence type="ECO:0000256" key="2">
    <source>
        <dbReference type="SAM" id="SignalP"/>
    </source>
</evidence>
<evidence type="ECO:0000313" key="4">
    <source>
        <dbReference type="EMBL" id="EDM74766.1"/>
    </source>
</evidence>
<evidence type="ECO:0000313" key="5">
    <source>
        <dbReference type="Proteomes" id="UP000005801"/>
    </source>
</evidence>
<keyword evidence="2" id="KW-0732">Signal</keyword>
<name>A6GH97_9BACT</name>
<feature type="signal peptide" evidence="2">
    <location>
        <begin position="1"/>
        <end position="28"/>
    </location>
</feature>
<organism evidence="4 5">
    <name type="scientific">Plesiocystis pacifica SIR-1</name>
    <dbReference type="NCBI Taxonomy" id="391625"/>
    <lineage>
        <taxon>Bacteria</taxon>
        <taxon>Pseudomonadati</taxon>
        <taxon>Myxococcota</taxon>
        <taxon>Polyangia</taxon>
        <taxon>Nannocystales</taxon>
        <taxon>Nannocystaceae</taxon>
        <taxon>Plesiocystis</taxon>
    </lineage>
</organism>
<gene>
    <name evidence="4" type="ORF">PPSIR1_15645</name>
</gene>
<dbReference type="SUPFAM" id="SSF51261">
    <property type="entry name" value="Duplicated hybrid motif"/>
    <property type="match status" value="1"/>
</dbReference>
<evidence type="ECO:0000256" key="1">
    <source>
        <dbReference type="SAM" id="MobiDB-lite"/>
    </source>
</evidence>
<comment type="caution">
    <text evidence="4">The sequence shown here is derived from an EMBL/GenBank/DDBJ whole genome shotgun (WGS) entry which is preliminary data.</text>
</comment>
<dbReference type="Proteomes" id="UP000005801">
    <property type="component" value="Unassembled WGS sequence"/>
</dbReference>
<sequence length="215" mass="22545">MVRAHAMHPRSVLTSLALSIPIVVVALACSRDEASADATDEAQPPDLGDAAPGEGGSTDPFAGIEALHPEPWAAWPVEYVDPEVFAGWRISPTTGKYERREALRLRVDAGAFVLAIADGKVIAVEAGAGEDPGEAPLFVTVDHGQGIESRLGPLSEVGVHPHLPVTRGTQLGLAAGRGLELSVSVDGVAIDPLLALRQPLYRWPAQLRRLPAGAL</sequence>
<accession>A6GH97</accession>
<dbReference type="EMBL" id="ABCS01000116">
    <property type="protein sequence ID" value="EDM74766.1"/>
    <property type="molecule type" value="Genomic_DNA"/>
</dbReference>
<dbReference type="InterPro" id="IPR016047">
    <property type="entry name" value="M23ase_b-sheet_dom"/>
</dbReference>
<dbReference type="Pfam" id="PF01551">
    <property type="entry name" value="Peptidase_M23"/>
    <property type="match status" value="1"/>
</dbReference>
<proteinExistence type="predicted"/>